<comment type="caution">
    <text evidence="3">The sequence shown here is derived from an EMBL/GenBank/DDBJ whole genome shotgun (WGS) entry which is preliminary data.</text>
</comment>
<dbReference type="VEuPathDB" id="FungiDB:FUN_015713"/>
<accession>A0A2N0S6W4</accession>
<feature type="compositionally biased region" description="Polar residues" evidence="1">
    <location>
        <begin position="188"/>
        <end position="197"/>
    </location>
</feature>
<dbReference type="EMBL" id="CAGKOT010000085">
    <property type="protein sequence ID" value="CAB5393925.1"/>
    <property type="molecule type" value="Genomic_DNA"/>
</dbReference>
<evidence type="ECO:0000313" key="4">
    <source>
        <dbReference type="Proteomes" id="UP000232688"/>
    </source>
</evidence>
<feature type="compositionally biased region" description="Polar residues" evidence="1">
    <location>
        <begin position="153"/>
        <end position="163"/>
    </location>
</feature>
<dbReference type="Proteomes" id="UP000684084">
    <property type="component" value="Unassembled WGS sequence"/>
</dbReference>
<evidence type="ECO:0000256" key="1">
    <source>
        <dbReference type="SAM" id="MobiDB-lite"/>
    </source>
</evidence>
<reference evidence="2" key="3">
    <citation type="submission" date="2020-05" db="EMBL/GenBank/DDBJ databases">
        <authorList>
            <person name="Rincon C."/>
            <person name="Sanders R I."/>
            <person name="Robbins C."/>
            <person name="Chaturvedi A."/>
        </authorList>
    </citation>
    <scope>NUCLEOTIDE SEQUENCE</scope>
    <source>
        <strain evidence="2">CHB12</strain>
    </source>
</reference>
<proteinExistence type="predicted"/>
<reference evidence="3 4" key="2">
    <citation type="submission" date="2017-10" db="EMBL/GenBank/DDBJ databases">
        <title>Genome analyses suggest a sexual origin of heterokaryosis in a supposedly ancient asexual fungus.</title>
        <authorList>
            <person name="Corradi N."/>
            <person name="Sedzielewska K."/>
            <person name="Noel J."/>
            <person name="Charron P."/>
            <person name="Farinelli L."/>
            <person name="Marton T."/>
            <person name="Kruger M."/>
            <person name="Pelin A."/>
            <person name="Brachmann A."/>
            <person name="Corradi N."/>
        </authorList>
    </citation>
    <scope>NUCLEOTIDE SEQUENCE [LARGE SCALE GENOMIC DNA]</scope>
    <source>
        <strain evidence="3 4">A1</strain>
    </source>
</reference>
<feature type="compositionally biased region" description="Polar residues" evidence="1">
    <location>
        <begin position="123"/>
        <end position="137"/>
    </location>
</feature>
<feature type="region of interest" description="Disordered" evidence="1">
    <location>
        <begin position="123"/>
        <end position="163"/>
    </location>
</feature>
<dbReference type="OrthoDB" id="2340088at2759"/>
<feature type="region of interest" description="Disordered" evidence="1">
    <location>
        <begin position="188"/>
        <end position="212"/>
    </location>
</feature>
<name>A0A2N0S6W4_9GLOM</name>
<sequence length="212" mass="24673">MSLHHFNVFSDNNNSDHEYNSEFIDNSLQQPYYENVSNTTGDYVTIQNSNIQESISTSNLQYHQASLQHDEHVQQNDFASTPHDYDNASAKVSIPKISKRIDSSQNQILKIELEIVIKLQNDQTQQKTQYVRSSTLPKNRIVNRMSPYRKPNEQNFRNKSSNDAQSYSFMTVPQQNRSSAVHMQNVDNNRISRSQFQPDDDLNESFRSNYDN</sequence>
<gene>
    <name evidence="2" type="ORF">CHRIB12_LOCUS23086</name>
    <name evidence="3" type="ORF">RhiirA1_497452</name>
</gene>
<evidence type="ECO:0000313" key="3">
    <source>
        <dbReference type="EMBL" id="PKC71316.1"/>
    </source>
</evidence>
<organism evidence="3 4">
    <name type="scientific">Rhizophagus irregularis</name>
    <dbReference type="NCBI Taxonomy" id="588596"/>
    <lineage>
        <taxon>Eukaryota</taxon>
        <taxon>Fungi</taxon>
        <taxon>Fungi incertae sedis</taxon>
        <taxon>Mucoromycota</taxon>
        <taxon>Glomeromycotina</taxon>
        <taxon>Glomeromycetes</taxon>
        <taxon>Glomerales</taxon>
        <taxon>Glomeraceae</taxon>
        <taxon>Rhizophagus</taxon>
    </lineage>
</organism>
<evidence type="ECO:0000313" key="2">
    <source>
        <dbReference type="EMBL" id="CAB5393925.1"/>
    </source>
</evidence>
<protein>
    <submittedName>
        <fullName evidence="3">Uncharacterized protein</fullName>
    </submittedName>
</protein>
<dbReference type="VEuPathDB" id="FungiDB:RhiirA1_497452"/>
<dbReference type="VEuPathDB" id="FungiDB:RhiirFUN_013718"/>
<dbReference type="AlphaFoldDB" id="A0A2N0S6W4"/>
<dbReference type="Proteomes" id="UP000232688">
    <property type="component" value="Unassembled WGS sequence"/>
</dbReference>
<reference evidence="3 4" key="1">
    <citation type="submission" date="2017-10" db="EMBL/GenBank/DDBJ databases">
        <title>Extensive intraspecific genome diversity in a model arbuscular mycorrhizal fungus.</title>
        <authorList>
            <person name="Chen E.C.H."/>
            <person name="Morin E."/>
            <person name="Baudet D."/>
            <person name="Noel J."/>
            <person name="Ndikumana S."/>
            <person name="Charron P."/>
            <person name="St-Onge C."/>
            <person name="Giorgi J."/>
            <person name="Grigoriev I.V."/>
            <person name="Roux C."/>
            <person name="Martin F.M."/>
            <person name="Corradi N."/>
        </authorList>
    </citation>
    <scope>NUCLEOTIDE SEQUENCE [LARGE SCALE GENOMIC DNA]</scope>
    <source>
        <strain evidence="3 4">A1</strain>
    </source>
</reference>
<dbReference type="EMBL" id="LLXH01000173">
    <property type="protein sequence ID" value="PKC71316.1"/>
    <property type="molecule type" value="Genomic_DNA"/>
</dbReference>